<evidence type="ECO:0008006" key="4">
    <source>
        <dbReference type="Google" id="ProtNLM"/>
    </source>
</evidence>
<keyword evidence="3" id="KW-1185">Reference proteome</keyword>
<dbReference type="AlphaFoldDB" id="A0A158J3B6"/>
<evidence type="ECO:0000256" key="1">
    <source>
        <dbReference type="SAM" id="MobiDB-lite"/>
    </source>
</evidence>
<feature type="region of interest" description="Disordered" evidence="1">
    <location>
        <begin position="1"/>
        <end position="63"/>
    </location>
</feature>
<protein>
    <recommendedName>
        <fullName evidence="4">Stability/partitioning determinant</fullName>
    </recommendedName>
</protein>
<comment type="caution">
    <text evidence="2">The sequence shown here is derived from an EMBL/GenBank/DDBJ whole genome shotgun (WGS) entry which is preliminary data.</text>
</comment>
<accession>A0A158J3B6</accession>
<gene>
    <name evidence="2" type="ORF">AWB65_05795</name>
</gene>
<evidence type="ECO:0000313" key="2">
    <source>
        <dbReference type="EMBL" id="SAL62839.1"/>
    </source>
</evidence>
<name>A0A158J3B6_9BURK</name>
<dbReference type="EMBL" id="FCNW02000053">
    <property type="protein sequence ID" value="SAL62839.1"/>
    <property type="molecule type" value="Genomic_DNA"/>
</dbReference>
<sequence>MSRANPLDIDDLSDFAPRSAVEPSKPIASDVIDEISRKSGFPSRQPSKKAPPPTLPAQPRTQRRYVTGRNQQINIKAKAETIAMLNTLADKLNVPFGEVLERALHVLETSLKEKR</sequence>
<reference evidence="2" key="1">
    <citation type="submission" date="2016-01" db="EMBL/GenBank/DDBJ databases">
        <authorList>
            <person name="Peeters C."/>
        </authorList>
    </citation>
    <scope>NUCLEOTIDE SEQUENCE [LARGE SCALE GENOMIC DNA]</scope>
    <source>
        <strain evidence="2">LMG 22934</strain>
    </source>
</reference>
<dbReference type="Proteomes" id="UP000054977">
    <property type="component" value="Unassembled WGS sequence"/>
</dbReference>
<dbReference type="RefSeq" id="WP_125474233.1">
    <property type="nucleotide sequence ID" value="NZ_FCNW02000053.1"/>
</dbReference>
<dbReference type="OrthoDB" id="7477461at2"/>
<evidence type="ECO:0000313" key="3">
    <source>
        <dbReference type="Proteomes" id="UP000054977"/>
    </source>
</evidence>
<proteinExistence type="predicted"/>
<organism evidence="2 3">
    <name type="scientific">Caballeronia humi</name>
    <dbReference type="NCBI Taxonomy" id="326474"/>
    <lineage>
        <taxon>Bacteria</taxon>
        <taxon>Pseudomonadati</taxon>
        <taxon>Pseudomonadota</taxon>
        <taxon>Betaproteobacteria</taxon>
        <taxon>Burkholderiales</taxon>
        <taxon>Burkholderiaceae</taxon>
        <taxon>Caballeronia</taxon>
    </lineage>
</organism>